<reference evidence="1 2" key="1">
    <citation type="submission" date="2023-03" db="EMBL/GenBank/DDBJ databases">
        <title>Novosphingobium cyanobacteriorum sp. nov., isolated from a eutrophic reservoir during the Microcystis bloom period.</title>
        <authorList>
            <person name="Kang M."/>
            <person name="Le V."/>
            <person name="Ko S.-R."/>
            <person name="Lee S.-A."/>
            <person name="Ahn C.-Y."/>
        </authorList>
    </citation>
    <scope>NUCLEOTIDE SEQUENCE [LARGE SCALE GENOMIC DNA]</scope>
    <source>
        <strain evidence="1 2">HBC54</strain>
    </source>
</reference>
<accession>A0ABT6CKP2</accession>
<proteinExistence type="predicted"/>
<comment type="caution">
    <text evidence="1">The sequence shown here is derived from an EMBL/GenBank/DDBJ whole genome shotgun (WGS) entry which is preliminary data.</text>
</comment>
<dbReference type="SUPFAM" id="SSF51445">
    <property type="entry name" value="(Trans)glycosidases"/>
    <property type="match status" value="1"/>
</dbReference>
<keyword evidence="2" id="KW-1185">Reference proteome</keyword>
<evidence type="ECO:0000313" key="1">
    <source>
        <dbReference type="EMBL" id="MDF8333828.1"/>
    </source>
</evidence>
<name>A0ABT6CKP2_9SPHN</name>
<protein>
    <recommendedName>
        <fullName evidence="3">Transmembrane protein</fullName>
    </recommendedName>
</protein>
<evidence type="ECO:0000313" key="2">
    <source>
        <dbReference type="Proteomes" id="UP001222770"/>
    </source>
</evidence>
<dbReference type="RefSeq" id="WP_277277902.1">
    <property type="nucleotide sequence ID" value="NZ_JAROCY010000010.1"/>
</dbReference>
<evidence type="ECO:0008006" key="3">
    <source>
        <dbReference type="Google" id="ProtNLM"/>
    </source>
</evidence>
<dbReference type="EMBL" id="JAROCY010000010">
    <property type="protein sequence ID" value="MDF8333828.1"/>
    <property type="molecule type" value="Genomic_DNA"/>
</dbReference>
<dbReference type="Proteomes" id="UP001222770">
    <property type="component" value="Unassembled WGS sequence"/>
</dbReference>
<organism evidence="1 2">
    <name type="scientific">Novosphingobium cyanobacteriorum</name>
    <dbReference type="NCBI Taxonomy" id="3024215"/>
    <lineage>
        <taxon>Bacteria</taxon>
        <taxon>Pseudomonadati</taxon>
        <taxon>Pseudomonadota</taxon>
        <taxon>Alphaproteobacteria</taxon>
        <taxon>Sphingomonadales</taxon>
        <taxon>Sphingomonadaceae</taxon>
        <taxon>Novosphingobium</taxon>
    </lineage>
</organism>
<dbReference type="Gene3D" id="3.20.20.80">
    <property type="entry name" value="Glycosidases"/>
    <property type="match status" value="1"/>
</dbReference>
<sequence>MLAAVKAHRARPMVRVVMDPGTHPADYVDAITRLRSRAYILAEPIDSTAMRALSLNGVRRRMREFVTAMAGQVDYWEIGNEINGEWVGSNPAEINAKVQAAYDEVNAAGGRTMVTLNFWSGPDCYAKPWETTLYYPRTMAKSLRQGIDVVSLSLYETACNPVQRPSALQLANTFNRLGPMFPNARLAMGEVGAQRIEDGLPADPTLAEKKRVARTYYGMQQELANRVGPRFVGGYFWWYYVQDAVPRARPETLWPTLDALFVGM</sequence>
<gene>
    <name evidence="1" type="ORF">POM99_11500</name>
</gene>
<dbReference type="InterPro" id="IPR017853">
    <property type="entry name" value="GH"/>
</dbReference>